<dbReference type="OrthoDB" id="10255964at2759"/>
<evidence type="ECO:0000313" key="4">
    <source>
        <dbReference type="EMBL" id="CBY12038.1"/>
    </source>
</evidence>
<organism evidence="4">
    <name type="scientific">Oikopleura dioica</name>
    <name type="common">Tunicate</name>
    <dbReference type="NCBI Taxonomy" id="34765"/>
    <lineage>
        <taxon>Eukaryota</taxon>
        <taxon>Metazoa</taxon>
        <taxon>Chordata</taxon>
        <taxon>Tunicata</taxon>
        <taxon>Appendicularia</taxon>
        <taxon>Copelata</taxon>
        <taxon>Oikopleuridae</taxon>
        <taxon>Oikopleura</taxon>
    </lineage>
</organism>
<evidence type="ECO:0000313" key="5">
    <source>
        <dbReference type="Proteomes" id="UP000001307"/>
    </source>
</evidence>
<protein>
    <recommendedName>
        <fullName evidence="3">SH3 domain-containing protein</fullName>
    </recommendedName>
</protein>
<reference evidence="4" key="1">
    <citation type="journal article" date="2010" name="Science">
        <title>Plasticity of animal genome architecture unmasked by rapid evolution of a pelagic tunicate.</title>
        <authorList>
            <person name="Denoeud F."/>
            <person name="Henriet S."/>
            <person name="Mungpakdee S."/>
            <person name="Aury J.M."/>
            <person name="Da Silva C."/>
            <person name="Brinkmann H."/>
            <person name="Mikhaleva J."/>
            <person name="Olsen L.C."/>
            <person name="Jubin C."/>
            <person name="Canestro C."/>
            <person name="Bouquet J.M."/>
            <person name="Danks G."/>
            <person name="Poulain J."/>
            <person name="Campsteijn C."/>
            <person name="Adamski M."/>
            <person name="Cross I."/>
            <person name="Yadetie F."/>
            <person name="Muffato M."/>
            <person name="Louis A."/>
            <person name="Butcher S."/>
            <person name="Tsagkogeorga G."/>
            <person name="Konrad A."/>
            <person name="Singh S."/>
            <person name="Jensen M.F."/>
            <person name="Cong E.H."/>
            <person name="Eikeseth-Otteraa H."/>
            <person name="Noel B."/>
            <person name="Anthouard V."/>
            <person name="Porcel B.M."/>
            <person name="Kachouri-Lafond R."/>
            <person name="Nishino A."/>
            <person name="Ugolini M."/>
            <person name="Chourrout P."/>
            <person name="Nishida H."/>
            <person name="Aasland R."/>
            <person name="Huzurbazar S."/>
            <person name="Westhof E."/>
            <person name="Delsuc F."/>
            <person name="Lehrach H."/>
            <person name="Reinhardt R."/>
            <person name="Weissenbach J."/>
            <person name="Roy S.W."/>
            <person name="Artiguenave F."/>
            <person name="Postlethwait J.H."/>
            <person name="Manak J.R."/>
            <person name="Thompson E.M."/>
            <person name="Jaillon O."/>
            <person name="Du Pasquier L."/>
            <person name="Boudinot P."/>
            <person name="Liberles D.A."/>
            <person name="Volff J.N."/>
            <person name="Philippe H."/>
            <person name="Lenhard B."/>
            <person name="Roest Crollius H."/>
            <person name="Wincker P."/>
            <person name="Chourrout D."/>
        </authorList>
    </citation>
    <scope>NUCLEOTIDE SEQUENCE [LARGE SCALE GENOMIC DNA]</scope>
</reference>
<dbReference type="Pfam" id="PF00018">
    <property type="entry name" value="SH3_1"/>
    <property type="match status" value="1"/>
</dbReference>
<evidence type="ECO:0000259" key="3">
    <source>
        <dbReference type="PROSITE" id="PS50002"/>
    </source>
</evidence>
<dbReference type="Proteomes" id="UP000001307">
    <property type="component" value="Unassembled WGS sequence"/>
</dbReference>
<dbReference type="SMART" id="SM00326">
    <property type="entry name" value="SH3"/>
    <property type="match status" value="1"/>
</dbReference>
<dbReference type="AlphaFoldDB" id="E4XQF2"/>
<dbReference type="EMBL" id="FN653104">
    <property type="protein sequence ID" value="CBY12038.1"/>
    <property type="molecule type" value="Genomic_DNA"/>
</dbReference>
<accession>E4XQF2</accession>
<sequence>MSFQVPTDKFLCKHRKWEKRWRPCFDSSDGSNIVDSPKEDQYLVGLSFTAQSQGELTIEKGDEVTCLFKNESGWWFLEKNNGDVGWAPASYVDISRLALLYQSFSLR</sequence>
<dbReference type="PROSITE" id="PS50002">
    <property type="entry name" value="SH3"/>
    <property type="match status" value="1"/>
</dbReference>
<dbReference type="CDD" id="cd11856">
    <property type="entry name" value="SH3_p47phox_like"/>
    <property type="match status" value="1"/>
</dbReference>
<keyword evidence="5" id="KW-1185">Reference proteome</keyword>
<dbReference type="InterPro" id="IPR036028">
    <property type="entry name" value="SH3-like_dom_sf"/>
</dbReference>
<name>E4XQF2_OIKDI</name>
<dbReference type="InParanoid" id="E4XQF2"/>
<keyword evidence="1 2" id="KW-0728">SH3 domain</keyword>
<dbReference type="InterPro" id="IPR001452">
    <property type="entry name" value="SH3_domain"/>
</dbReference>
<gene>
    <name evidence="4" type="ORF">GSOID_T00017456001</name>
</gene>
<feature type="domain" description="SH3" evidence="3">
    <location>
        <begin position="37"/>
        <end position="97"/>
    </location>
</feature>
<dbReference type="SUPFAM" id="SSF50044">
    <property type="entry name" value="SH3-domain"/>
    <property type="match status" value="1"/>
</dbReference>
<evidence type="ECO:0000256" key="2">
    <source>
        <dbReference type="PROSITE-ProRule" id="PRU00192"/>
    </source>
</evidence>
<proteinExistence type="predicted"/>
<dbReference type="Gene3D" id="2.30.30.40">
    <property type="entry name" value="SH3 Domains"/>
    <property type="match status" value="1"/>
</dbReference>
<evidence type="ECO:0000256" key="1">
    <source>
        <dbReference type="ARBA" id="ARBA00022443"/>
    </source>
</evidence>